<accession>A0A2Z7AD80</accession>
<dbReference type="EMBL" id="KV018510">
    <property type="protein sequence ID" value="KZV16905.1"/>
    <property type="molecule type" value="Genomic_DNA"/>
</dbReference>
<protein>
    <submittedName>
        <fullName evidence="2">Uncharacterized protein</fullName>
    </submittedName>
</protein>
<feature type="region of interest" description="Disordered" evidence="1">
    <location>
        <begin position="23"/>
        <end position="72"/>
    </location>
</feature>
<feature type="compositionally biased region" description="Polar residues" evidence="1">
    <location>
        <begin position="59"/>
        <end position="72"/>
    </location>
</feature>
<evidence type="ECO:0000313" key="3">
    <source>
        <dbReference type="Proteomes" id="UP000250235"/>
    </source>
</evidence>
<dbReference type="AlphaFoldDB" id="A0A2Z7AD80"/>
<sequence length="72" mass="8225">MKNASVVFDFVEEKRQIGDEEKMAAKKKLKAHEDSRANELKKKRTVNRKAADRDPQPGSYYNSSNTQLVVLS</sequence>
<evidence type="ECO:0000313" key="2">
    <source>
        <dbReference type="EMBL" id="KZV16905.1"/>
    </source>
</evidence>
<feature type="compositionally biased region" description="Basic and acidic residues" evidence="1">
    <location>
        <begin position="31"/>
        <end position="40"/>
    </location>
</feature>
<keyword evidence="3" id="KW-1185">Reference proteome</keyword>
<organism evidence="2 3">
    <name type="scientific">Dorcoceras hygrometricum</name>
    <dbReference type="NCBI Taxonomy" id="472368"/>
    <lineage>
        <taxon>Eukaryota</taxon>
        <taxon>Viridiplantae</taxon>
        <taxon>Streptophyta</taxon>
        <taxon>Embryophyta</taxon>
        <taxon>Tracheophyta</taxon>
        <taxon>Spermatophyta</taxon>
        <taxon>Magnoliopsida</taxon>
        <taxon>eudicotyledons</taxon>
        <taxon>Gunneridae</taxon>
        <taxon>Pentapetalae</taxon>
        <taxon>asterids</taxon>
        <taxon>lamiids</taxon>
        <taxon>Lamiales</taxon>
        <taxon>Gesneriaceae</taxon>
        <taxon>Didymocarpoideae</taxon>
        <taxon>Trichosporeae</taxon>
        <taxon>Loxocarpinae</taxon>
        <taxon>Dorcoceras</taxon>
    </lineage>
</organism>
<name>A0A2Z7AD80_9LAMI</name>
<dbReference type="Proteomes" id="UP000250235">
    <property type="component" value="Unassembled WGS sequence"/>
</dbReference>
<proteinExistence type="predicted"/>
<gene>
    <name evidence="2" type="ORF">F511_23904</name>
</gene>
<evidence type="ECO:0000256" key="1">
    <source>
        <dbReference type="SAM" id="MobiDB-lite"/>
    </source>
</evidence>
<reference evidence="2 3" key="1">
    <citation type="journal article" date="2015" name="Proc. Natl. Acad. Sci. U.S.A.">
        <title>The resurrection genome of Boea hygrometrica: A blueprint for survival of dehydration.</title>
        <authorList>
            <person name="Xiao L."/>
            <person name="Yang G."/>
            <person name="Zhang L."/>
            <person name="Yang X."/>
            <person name="Zhao S."/>
            <person name="Ji Z."/>
            <person name="Zhou Q."/>
            <person name="Hu M."/>
            <person name="Wang Y."/>
            <person name="Chen M."/>
            <person name="Xu Y."/>
            <person name="Jin H."/>
            <person name="Xiao X."/>
            <person name="Hu G."/>
            <person name="Bao F."/>
            <person name="Hu Y."/>
            <person name="Wan P."/>
            <person name="Li L."/>
            <person name="Deng X."/>
            <person name="Kuang T."/>
            <person name="Xiang C."/>
            <person name="Zhu J.K."/>
            <person name="Oliver M.J."/>
            <person name="He Y."/>
        </authorList>
    </citation>
    <scope>NUCLEOTIDE SEQUENCE [LARGE SCALE GENOMIC DNA]</scope>
    <source>
        <strain evidence="3">cv. XS01</strain>
    </source>
</reference>